<gene>
    <name evidence="3" type="ORF">BC938DRAFT_479917</name>
</gene>
<reference evidence="3 4" key="1">
    <citation type="journal article" date="2018" name="New Phytol.">
        <title>Phylogenomics of Endogonaceae and evolution of mycorrhizas within Mucoromycota.</title>
        <authorList>
            <person name="Chang Y."/>
            <person name="Desiro A."/>
            <person name="Na H."/>
            <person name="Sandor L."/>
            <person name="Lipzen A."/>
            <person name="Clum A."/>
            <person name="Barry K."/>
            <person name="Grigoriev I.V."/>
            <person name="Martin F.M."/>
            <person name="Stajich J.E."/>
            <person name="Smith M.E."/>
            <person name="Bonito G."/>
            <person name="Spatafora J.W."/>
        </authorList>
    </citation>
    <scope>NUCLEOTIDE SEQUENCE [LARGE SCALE GENOMIC DNA]</scope>
    <source>
        <strain evidence="3 4">AD002</strain>
    </source>
</reference>
<keyword evidence="2" id="KW-1133">Transmembrane helix</keyword>
<feature type="region of interest" description="Disordered" evidence="1">
    <location>
        <begin position="1"/>
        <end position="27"/>
    </location>
</feature>
<dbReference type="EMBL" id="RBNJ01004348">
    <property type="protein sequence ID" value="RUS30047.1"/>
    <property type="molecule type" value="Genomic_DNA"/>
</dbReference>
<name>A0A433QJT9_9FUNG</name>
<evidence type="ECO:0000313" key="3">
    <source>
        <dbReference type="EMBL" id="RUS30047.1"/>
    </source>
</evidence>
<evidence type="ECO:0000256" key="2">
    <source>
        <dbReference type="SAM" id="Phobius"/>
    </source>
</evidence>
<proteinExistence type="predicted"/>
<evidence type="ECO:0000313" key="4">
    <source>
        <dbReference type="Proteomes" id="UP000274822"/>
    </source>
</evidence>
<accession>A0A433QJT9</accession>
<comment type="caution">
    <text evidence="3">The sequence shown here is derived from an EMBL/GenBank/DDBJ whole genome shotgun (WGS) entry which is preliminary data.</text>
</comment>
<keyword evidence="4" id="KW-1185">Reference proteome</keyword>
<dbReference type="AlphaFoldDB" id="A0A433QJT9"/>
<keyword evidence="2" id="KW-0812">Transmembrane</keyword>
<protein>
    <submittedName>
        <fullName evidence="3">Uncharacterized protein</fullName>
    </submittedName>
</protein>
<keyword evidence="2" id="KW-0472">Membrane</keyword>
<feature type="transmembrane region" description="Helical" evidence="2">
    <location>
        <begin position="113"/>
        <end position="130"/>
    </location>
</feature>
<evidence type="ECO:0000256" key="1">
    <source>
        <dbReference type="SAM" id="MobiDB-lite"/>
    </source>
</evidence>
<sequence>MAASTWASVSPDASDQPTRGDGVSGRDATAAVLQPSTVHCHGRWHLRLLRRRDVDGQCFHLAQYQLGHDAATDLDHGCLLPRLWGVDGASILVGHRARSSAGHVDVRARDRRAMVRATVPVLALAINMQFGALPRQLPICVLVNGANFVVAYTAGKYLNGMQLPTLVSFFLFLFFLFILGILHDRVGLQHLWQVHGPVRFRADPGGGLDPGARQRGRADAVGEPAGSGFGFAVRMITVATGITLGLFTATFPRVQEGYGLVDILSGMACRYLSGRAFVGRHGVVYIDTFSYCIVF</sequence>
<feature type="compositionally biased region" description="Polar residues" evidence="1">
    <location>
        <begin position="1"/>
        <end position="17"/>
    </location>
</feature>
<organism evidence="3 4">
    <name type="scientific">Jimgerdemannia flammicorona</name>
    <dbReference type="NCBI Taxonomy" id="994334"/>
    <lineage>
        <taxon>Eukaryota</taxon>
        <taxon>Fungi</taxon>
        <taxon>Fungi incertae sedis</taxon>
        <taxon>Mucoromycota</taxon>
        <taxon>Mucoromycotina</taxon>
        <taxon>Endogonomycetes</taxon>
        <taxon>Endogonales</taxon>
        <taxon>Endogonaceae</taxon>
        <taxon>Jimgerdemannia</taxon>
    </lineage>
</organism>
<feature type="transmembrane region" description="Helical" evidence="2">
    <location>
        <begin position="166"/>
        <end position="183"/>
    </location>
</feature>
<dbReference type="Proteomes" id="UP000274822">
    <property type="component" value="Unassembled WGS sequence"/>
</dbReference>